<evidence type="ECO:0000313" key="2">
    <source>
        <dbReference type="EMBL" id="CDH55737.1"/>
    </source>
</evidence>
<name>A0A068S1K6_9FUNG</name>
<organism evidence="2 3">
    <name type="scientific">Lichtheimia corymbifera JMRC:FSU:9682</name>
    <dbReference type="NCBI Taxonomy" id="1263082"/>
    <lineage>
        <taxon>Eukaryota</taxon>
        <taxon>Fungi</taxon>
        <taxon>Fungi incertae sedis</taxon>
        <taxon>Mucoromycota</taxon>
        <taxon>Mucoromycotina</taxon>
        <taxon>Mucoromycetes</taxon>
        <taxon>Mucorales</taxon>
        <taxon>Lichtheimiaceae</taxon>
        <taxon>Lichtheimia</taxon>
    </lineage>
</organism>
<dbReference type="STRING" id="1263082.A0A068S1K6"/>
<keyword evidence="3" id="KW-1185">Reference proteome</keyword>
<dbReference type="VEuPathDB" id="FungiDB:LCOR_06854.1"/>
<reference evidence="2" key="1">
    <citation type="submission" date="2013-08" db="EMBL/GenBank/DDBJ databases">
        <title>Gene expansion shapes genome architecture in the human pathogen Lichtheimia corymbifera: an evolutionary genomics analysis in the ancient terrestrial Mucorales (Mucoromycotina).</title>
        <authorList>
            <person name="Schwartze V.U."/>
            <person name="Winter S."/>
            <person name="Shelest E."/>
            <person name="Marcet-Houben M."/>
            <person name="Horn F."/>
            <person name="Wehner S."/>
            <person name="Hoffmann K."/>
            <person name="Riege K."/>
            <person name="Sammeth M."/>
            <person name="Nowrousian M."/>
            <person name="Valiante V."/>
            <person name="Linde J."/>
            <person name="Jacobsen I.D."/>
            <person name="Marz M."/>
            <person name="Brakhage A.A."/>
            <person name="Gabaldon T."/>
            <person name="Bocker S."/>
            <person name="Voigt K."/>
        </authorList>
    </citation>
    <scope>NUCLEOTIDE SEQUENCE [LARGE SCALE GENOMIC DNA]</scope>
    <source>
        <strain evidence="2">FSU 9682</strain>
    </source>
</reference>
<accession>A0A068S1K6</accession>
<feature type="region of interest" description="Disordered" evidence="1">
    <location>
        <begin position="116"/>
        <end position="159"/>
    </location>
</feature>
<dbReference type="AlphaFoldDB" id="A0A068S1K6"/>
<comment type="caution">
    <text evidence="2">The sequence shown here is derived from an EMBL/GenBank/DDBJ whole genome shotgun (WGS) entry which is preliminary data.</text>
</comment>
<evidence type="ECO:0000256" key="1">
    <source>
        <dbReference type="SAM" id="MobiDB-lite"/>
    </source>
</evidence>
<dbReference type="EMBL" id="CBTN010000032">
    <property type="protein sequence ID" value="CDH55737.1"/>
    <property type="molecule type" value="Genomic_DNA"/>
</dbReference>
<dbReference type="OrthoDB" id="2441332at2759"/>
<protein>
    <submittedName>
        <fullName evidence="2">Uncharacterized protein</fullName>
    </submittedName>
</protein>
<gene>
    <name evidence="2" type="ORF">LCOR_06854.1</name>
</gene>
<dbReference type="Proteomes" id="UP000027586">
    <property type="component" value="Unassembled WGS sequence"/>
</dbReference>
<evidence type="ECO:0000313" key="3">
    <source>
        <dbReference type="Proteomes" id="UP000027586"/>
    </source>
</evidence>
<proteinExistence type="predicted"/>
<sequence>MPPKNYFLKHKKPYDWNVTDAFHLLEETNPQMPHSELLKQLKKNLVHARDAGTIAQSSEANRLLKSWKKIKKSLTYGEEEEEQEEQEHSMPILVVGDNAVIAGNNSVISGNITVGQVPSASGSKDGDDDDDAATTKTDKDATIDDTSDSEPESWGSVDPHPRRQLLRVYESSSYILTNDIGPSNHVIQQVDFSNMCKAYREKSIRGVQQRTQLCDGRILSLSFIFLLSCTQRCVLSTVPNKSIIMSAFQPNEQLQRANISVMEDCKLVTDFIEDACDEGVMKRHLADAYLKAQDRNDEVHVACLDILSSMMQRLNHWRSPDSLREEGLIKQALTSLADATLGKIANTESDWGTYTMKPHPKSKAKERFLPDYALYNDQVSSDMHIELMTIEVKASKPASNKHEADLVRLGKQMQIIIDKQLLFGIVNPVAVGVLVQGVQVSFYKMKLDGKGLYVLVHISTLHLMRSPSDTPLIPGLLERFMQLKTIIQESVQSLYSATERKQRGDAVCPELESNRKMMMRACSTPTHIILFVLSNTTPPRSIITAIMTIK</sequence>